<keyword evidence="3" id="KW-1185">Reference proteome</keyword>
<comment type="caution">
    <text evidence="2">The sequence shown here is derived from an EMBL/GenBank/DDBJ whole genome shotgun (WGS) entry which is preliminary data.</text>
</comment>
<organism evidence="2 3">
    <name type="scientific">Roseovarius ramblicola</name>
    <dbReference type="NCBI Taxonomy" id="2022336"/>
    <lineage>
        <taxon>Bacteria</taxon>
        <taxon>Pseudomonadati</taxon>
        <taxon>Pseudomonadota</taxon>
        <taxon>Alphaproteobacteria</taxon>
        <taxon>Rhodobacterales</taxon>
        <taxon>Roseobacteraceae</taxon>
        <taxon>Roseovarius</taxon>
    </lineage>
</organism>
<dbReference type="Proteomes" id="UP001589670">
    <property type="component" value="Unassembled WGS sequence"/>
</dbReference>
<reference evidence="2 3" key="1">
    <citation type="submission" date="2024-09" db="EMBL/GenBank/DDBJ databases">
        <authorList>
            <person name="Sun Q."/>
            <person name="Mori K."/>
        </authorList>
    </citation>
    <scope>NUCLEOTIDE SEQUENCE [LARGE SCALE GENOMIC DNA]</scope>
    <source>
        <strain evidence="2 3">CECT 9424</strain>
    </source>
</reference>
<sequence length="176" mass="18947">MTDSSHTVYPARFPGSGVVARLACGVVQPLLSRAVRRIAARHPSLFARLGPHQGTDFLIDPTDMPFALHLRPDPQALVFRAVPRDAAPQAGAVIRGRFLLLLELMDSEEDGDAAFFSRDLEVTGDTEAVVRLRNALDDVDGSIAAETAAMFGPPGRAILARLRRAYSNDTNAQEGA</sequence>
<protein>
    <submittedName>
        <fullName evidence="2">SCP2 domain-containing protein</fullName>
    </submittedName>
</protein>
<gene>
    <name evidence="2" type="ORF">ACFFU4_09080</name>
</gene>
<dbReference type="SUPFAM" id="SSF55718">
    <property type="entry name" value="SCP-like"/>
    <property type="match status" value="1"/>
</dbReference>
<dbReference type="Pfam" id="PF02036">
    <property type="entry name" value="SCP2"/>
    <property type="match status" value="1"/>
</dbReference>
<name>A0ABV5I1U0_9RHOB</name>
<evidence type="ECO:0000259" key="1">
    <source>
        <dbReference type="Pfam" id="PF02036"/>
    </source>
</evidence>
<dbReference type="EMBL" id="JBHMEC010000015">
    <property type="protein sequence ID" value="MFB9149900.1"/>
    <property type="molecule type" value="Genomic_DNA"/>
</dbReference>
<feature type="domain" description="SCP2" evidence="1">
    <location>
        <begin position="43"/>
        <end position="137"/>
    </location>
</feature>
<dbReference type="InterPro" id="IPR036527">
    <property type="entry name" value="SCP2_sterol-bd_dom_sf"/>
</dbReference>
<dbReference type="RefSeq" id="WP_377069281.1">
    <property type="nucleotide sequence ID" value="NZ_JBHMEC010000015.1"/>
</dbReference>
<proteinExistence type="predicted"/>
<evidence type="ECO:0000313" key="2">
    <source>
        <dbReference type="EMBL" id="MFB9149900.1"/>
    </source>
</evidence>
<evidence type="ECO:0000313" key="3">
    <source>
        <dbReference type="Proteomes" id="UP001589670"/>
    </source>
</evidence>
<dbReference type="InterPro" id="IPR003033">
    <property type="entry name" value="SCP2_sterol-bd_dom"/>
</dbReference>
<accession>A0ABV5I1U0</accession>